<keyword evidence="8 9" id="KW-0968">Cytoplasmic vesicle</keyword>
<keyword evidence="7 9" id="KW-0472">Membrane</keyword>
<evidence type="ECO:0000256" key="2">
    <source>
        <dbReference type="ARBA" id="ARBA00022448"/>
    </source>
</evidence>
<dbReference type="Proteomes" id="UP000053562">
    <property type="component" value="Unassembled WGS sequence"/>
</dbReference>
<dbReference type="EMBL" id="KQ234289">
    <property type="protein sequence ID" value="KMZ80312.1"/>
    <property type="molecule type" value="Genomic_DNA"/>
</dbReference>
<comment type="function">
    <text evidence="9">The coatomer is a cytosolic protein complex that binds to dilysine motifs and reversibly associates with Golgi non-clathrin-coated vesicles, which further mediate biosynthetic protein transport from the ER, via the Golgi up to the trans Golgi network. Coatomer complex is required for budding from Golgi membranes, and is essential for the retrograde Golgi-to-ER transport of dilysine-tagged proteins.</text>
</comment>
<dbReference type="InterPro" id="IPR011012">
    <property type="entry name" value="Longin-like_dom_sf"/>
</dbReference>
<evidence type="ECO:0000256" key="9">
    <source>
        <dbReference type="RuleBase" id="RU364018"/>
    </source>
</evidence>
<dbReference type="FunFam" id="3.30.450.60:FF:000019">
    <property type="entry name" value="Coatomer subunit delta"/>
    <property type="match status" value="1"/>
</dbReference>
<dbReference type="InterPro" id="IPR028565">
    <property type="entry name" value="MHD"/>
</dbReference>
<proteinExistence type="inferred from homology"/>
<dbReference type="InterPro" id="IPR027059">
    <property type="entry name" value="Coatomer_dsu"/>
</dbReference>
<dbReference type="CDD" id="cd09254">
    <property type="entry name" value="AP_delta-COPI_MHD"/>
    <property type="match status" value="1"/>
</dbReference>
<comment type="similarity">
    <text evidence="1 9">Belongs to the adaptor complexes medium subunit family. Delta-COP subfamily.</text>
</comment>
<dbReference type="PANTHER" id="PTHR10121:SF0">
    <property type="entry name" value="COATOMER SUBUNIT DELTA"/>
    <property type="match status" value="1"/>
</dbReference>
<dbReference type="PROSITE" id="PS51072">
    <property type="entry name" value="MHD"/>
    <property type="match status" value="1"/>
</dbReference>
<protein>
    <recommendedName>
        <fullName evidence="9">Coatomer subunit delta</fullName>
    </recommendedName>
</protein>
<dbReference type="Pfam" id="PF00928">
    <property type="entry name" value="Adap_comp_sub"/>
    <property type="match status" value="1"/>
</dbReference>
<evidence type="ECO:0000256" key="7">
    <source>
        <dbReference type="ARBA" id="ARBA00023136"/>
    </source>
</evidence>
<dbReference type="SUPFAM" id="SSF49447">
    <property type="entry name" value="Second domain of Mu2 adaptin subunit (ap50) of ap2 adaptor"/>
    <property type="match status" value="1"/>
</dbReference>
<accession>A0A0J9SED2</accession>
<reference evidence="12 13" key="1">
    <citation type="submission" date="2011-08" db="EMBL/GenBank/DDBJ databases">
        <title>The Genome Sequence of Plasmodium vivax India VII.</title>
        <authorList>
            <consortium name="The Broad Institute Genome Sequencing Platform"/>
            <consortium name="The Broad Institute Genome Sequencing Center for Infectious Disease"/>
            <person name="Neafsey D."/>
            <person name="Carlton J."/>
            <person name="Barnwell J."/>
            <person name="Collins W."/>
            <person name="Escalante A."/>
            <person name="Mullikin J."/>
            <person name="Saul A."/>
            <person name="Guigo R."/>
            <person name="Camara F."/>
            <person name="Young S.K."/>
            <person name="Zeng Q."/>
            <person name="Gargeya S."/>
            <person name="Fitzgerald M."/>
            <person name="Haas B."/>
            <person name="Abouelleil A."/>
            <person name="Alvarado L."/>
            <person name="Arachchi H.M."/>
            <person name="Berlin A."/>
            <person name="Brown A."/>
            <person name="Chapman S.B."/>
            <person name="Chen Z."/>
            <person name="Dunbar C."/>
            <person name="Freedman E."/>
            <person name="Gearin G."/>
            <person name="Gellesch M."/>
            <person name="Goldberg J."/>
            <person name="Griggs A."/>
            <person name="Gujja S."/>
            <person name="Heiman D."/>
            <person name="Howarth C."/>
            <person name="Larson L."/>
            <person name="Lui A."/>
            <person name="MacDonald P.J.P."/>
            <person name="Montmayeur A."/>
            <person name="Murphy C."/>
            <person name="Neiman D."/>
            <person name="Pearson M."/>
            <person name="Priest M."/>
            <person name="Roberts A."/>
            <person name="Saif S."/>
            <person name="Shea T."/>
            <person name="Shenoy N."/>
            <person name="Sisk P."/>
            <person name="Stolte C."/>
            <person name="Sykes S."/>
            <person name="Wortman J."/>
            <person name="Nusbaum C."/>
            <person name="Birren B."/>
        </authorList>
    </citation>
    <scope>NUCLEOTIDE SEQUENCE [LARGE SCALE GENOMIC DNA]</scope>
    <source>
        <strain evidence="12 13">India VII</strain>
    </source>
</reference>
<feature type="domain" description="MHD" evidence="11">
    <location>
        <begin position="282"/>
        <end position="518"/>
    </location>
</feature>
<name>A0A0J9SED2_PLAVI</name>
<keyword evidence="6 9" id="KW-0333">Golgi apparatus</keyword>
<evidence type="ECO:0000259" key="11">
    <source>
        <dbReference type="PROSITE" id="PS51072"/>
    </source>
</evidence>
<evidence type="ECO:0000313" key="12">
    <source>
        <dbReference type="EMBL" id="KMZ80312.1"/>
    </source>
</evidence>
<evidence type="ECO:0000256" key="4">
    <source>
        <dbReference type="ARBA" id="ARBA00022892"/>
    </source>
</evidence>
<comment type="subunit">
    <text evidence="9">Oligomeric complex that consists of at least the alpha, beta, beta', gamma, delta, epsilon and zeta subunits.</text>
</comment>
<dbReference type="Gene3D" id="3.30.450.60">
    <property type="match status" value="1"/>
</dbReference>
<organism evidence="12 13">
    <name type="scientific">Plasmodium vivax India VII</name>
    <dbReference type="NCBI Taxonomy" id="1077284"/>
    <lineage>
        <taxon>Eukaryota</taxon>
        <taxon>Sar</taxon>
        <taxon>Alveolata</taxon>
        <taxon>Apicomplexa</taxon>
        <taxon>Aconoidasida</taxon>
        <taxon>Haemosporida</taxon>
        <taxon>Plasmodiidae</taxon>
        <taxon>Plasmodium</taxon>
        <taxon>Plasmodium (Plasmodium)</taxon>
    </lineage>
</organism>
<keyword evidence="5 9" id="KW-0653">Protein transport</keyword>
<dbReference type="OrthoDB" id="10266042at2759"/>
<dbReference type="InterPro" id="IPR036168">
    <property type="entry name" value="AP2_Mu_C_sf"/>
</dbReference>
<keyword evidence="4 9" id="KW-0931">ER-Golgi transport</keyword>
<dbReference type="GO" id="GO:0030126">
    <property type="term" value="C:COPI vesicle coat"/>
    <property type="evidence" value="ECO:0007669"/>
    <property type="project" value="UniProtKB-UniRule"/>
</dbReference>
<keyword evidence="2 9" id="KW-0813">Transport</keyword>
<dbReference type="GO" id="GO:0006890">
    <property type="term" value="P:retrograde vesicle-mediated transport, Golgi to endoplasmic reticulum"/>
    <property type="evidence" value="ECO:0007669"/>
    <property type="project" value="UniProtKB-UniRule"/>
</dbReference>
<evidence type="ECO:0000256" key="10">
    <source>
        <dbReference type="RuleBase" id="RU366052"/>
    </source>
</evidence>
<dbReference type="SUPFAM" id="SSF64356">
    <property type="entry name" value="SNARE-like"/>
    <property type="match status" value="1"/>
</dbReference>
<evidence type="ECO:0000256" key="1">
    <source>
        <dbReference type="ARBA" id="ARBA00010516"/>
    </source>
</evidence>
<dbReference type="PANTHER" id="PTHR10121">
    <property type="entry name" value="COATOMER SUBUNIT DELTA"/>
    <property type="match status" value="1"/>
</dbReference>
<evidence type="ECO:0000313" key="13">
    <source>
        <dbReference type="Proteomes" id="UP000053562"/>
    </source>
</evidence>
<gene>
    <name evidence="12" type="ORF">PVIIG_03216</name>
</gene>
<evidence type="ECO:0000256" key="3">
    <source>
        <dbReference type="ARBA" id="ARBA00022490"/>
    </source>
</evidence>
<evidence type="ECO:0000256" key="6">
    <source>
        <dbReference type="ARBA" id="ARBA00023034"/>
    </source>
</evidence>
<evidence type="ECO:0000256" key="5">
    <source>
        <dbReference type="ARBA" id="ARBA00022927"/>
    </source>
</evidence>
<dbReference type="GO" id="GO:0006888">
    <property type="term" value="P:endoplasmic reticulum to Golgi vesicle-mediated transport"/>
    <property type="evidence" value="ECO:0007669"/>
    <property type="project" value="TreeGrafter"/>
</dbReference>
<dbReference type="GO" id="GO:0051645">
    <property type="term" value="P:Golgi localization"/>
    <property type="evidence" value="ECO:0007669"/>
    <property type="project" value="TreeGrafter"/>
</dbReference>
<dbReference type="GO" id="GO:0000139">
    <property type="term" value="C:Golgi membrane"/>
    <property type="evidence" value="ECO:0007669"/>
    <property type="project" value="UniProtKB-SubCell"/>
</dbReference>
<dbReference type="CDD" id="cd14830">
    <property type="entry name" value="Delta_COP_N"/>
    <property type="match status" value="1"/>
</dbReference>
<comment type="subcellular location">
    <subcellularLocation>
        <location evidence="9 10">Cytoplasm</location>
    </subcellularLocation>
    <subcellularLocation>
        <location evidence="9 10">Cytoplasmic vesicle</location>
        <location evidence="9 10">COPI-coated vesicle membrane</location>
        <topology evidence="9 10">Peripheral membrane protein</topology>
        <orientation evidence="9 10">Cytoplasmic side</orientation>
    </subcellularLocation>
    <subcellularLocation>
        <location evidence="9 10">Golgi apparatus membrane</location>
        <topology evidence="9 10">Peripheral membrane protein</topology>
        <orientation evidence="9 10">Cytoplasmic side</orientation>
    </subcellularLocation>
</comment>
<keyword evidence="3 9" id="KW-0963">Cytoplasm</keyword>
<dbReference type="AlphaFoldDB" id="A0A0J9SED2"/>
<evidence type="ECO:0000256" key="8">
    <source>
        <dbReference type="ARBA" id="ARBA00023329"/>
    </source>
</evidence>
<dbReference type="GO" id="GO:0015031">
    <property type="term" value="P:protein transport"/>
    <property type="evidence" value="ECO:0007669"/>
    <property type="project" value="UniProtKB-KW"/>
</dbReference>
<sequence length="518" mass="59216">MTVLSAAISTKSKILVSRQFQNISKCDLDSLTIPFHNLIERERSDHTYIETDKVRYVYQPLDSIYIFLITNINSNIIEDLEIIKVLSQIIQDLCQGNINESTILKKCFTIIFYIDELIKNGVREIVNSNQIKTYIEMESHEEKLQTIIRENKEKEEKERRKFIASKLEKNRQKQGKAGSNSFLSNEVLSNADYGAGYGAGYGTGYNTSSGYGANYNANYNANAMDHFLYKTEEPSEGILDEGFNAYRGMQLSSKKEQVKILNVVDSSKTINKPNINVNALFDKPINIVINENVICTLSSEGTLCDLDIQGTFNMQINNHKYSKVILQLDNEYADKAKIHPILDKGKYNSNVLELKDKGKNFRINTIYPLLKWKINHLNDSYIPLNISCWPCEDNESTLLSLEIENKRKNAEDVIYDLNVNLMCPSSSKPQIMSKDKGIIEHDGILLAWKVDALKSNQNCQIEISIQSKPESVFPFSVEAKSNILAHKLNVLKVFDEDTQEDIEYEIKRNITYLFTINK</sequence>